<dbReference type="InterPro" id="IPR000462">
    <property type="entry name" value="CDP-OH_P_trans"/>
</dbReference>
<comment type="similarity">
    <text evidence="3 16">Belongs to the CDP-alcohol phosphatidyltransferase class-I family.</text>
</comment>
<dbReference type="InterPro" id="IPR048254">
    <property type="entry name" value="CDP_ALCOHOL_P_TRANSF_CS"/>
</dbReference>
<dbReference type="PIRSF" id="PIRSF000847">
    <property type="entry name" value="Phos_ph_gly_syn"/>
    <property type="match status" value="1"/>
</dbReference>
<evidence type="ECO:0000256" key="17">
    <source>
        <dbReference type="SAM" id="Phobius"/>
    </source>
</evidence>
<evidence type="ECO:0000256" key="2">
    <source>
        <dbReference type="ARBA" id="ARBA00005042"/>
    </source>
</evidence>
<evidence type="ECO:0000256" key="8">
    <source>
        <dbReference type="ARBA" id="ARBA00022692"/>
    </source>
</evidence>
<evidence type="ECO:0000256" key="15">
    <source>
        <dbReference type="NCBIfam" id="TIGR00560"/>
    </source>
</evidence>
<keyword evidence="13" id="KW-1208">Phospholipid metabolism</keyword>
<evidence type="ECO:0000256" key="5">
    <source>
        <dbReference type="ARBA" id="ARBA00014944"/>
    </source>
</evidence>
<feature type="transmembrane region" description="Helical" evidence="17">
    <location>
        <begin position="12"/>
        <end position="32"/>
    </location>
</feature>
<dbReference type="Proteomes" id="UP001366166">
    <property type="component" value="Chromosome"/>
</dbReference>
<dbReference type="AlphaFoldDB" id="A0AAU9EG49"/>
<keyword evidence="12" id="KW-0594">Phospholipid biosynthesis</keyword>
<comment type="pathway">
    <text evidence="2">Phospholipid metabolism; phosphatidylglycerol biosynthesis; phosphatidylglycerol from CDP-diacylglycerol: step 1/2.</text>
</comment>
<evidence type="ECO:0000256" key="4">
    <source>
        <dbReference type="ARBA" id="ARBA00013170"/>
    </source>
</evidence>
<organism evidence="18 19">
    <name type="scientific">Desulfoferula mesophila</name>
    <dbReference type="NCBI Taxonomy" id="3058419"/>
    <lineage>
        <taxon>Bacteria</taxon>
        <taxon>Pseudomonadati</taxon>
        <taxon>Thermodesulfobacteriota</taxon>
        <taxon>Desulfarculia</taxon>
        <taxon>Desulfarculales</taxon>
        <taxon>Desulfarculaceae</taxon>
        <taxon>Desulfoferula</taxon>
    </lineage>
</organism>
<accession>A0AAU9EG49</accession>
<sequence>MGPMKKEQVFNLPNLITLLRVGSIPLLMGMLYLPDAGWHWVAAILFFVAGLSDLADGLLARRMKKVTVLGQFLDPLADKLLIASILVVLVAMGRAQAWAAVVIICREVAVTGLRALAATQGLAVPSDRWGKAKTALQMLAVLLLIMPEPIGSFDVQYWGTIALWLATLVSFVSGLRYFVRFNRLYIGQS</sequence>
<keyword evidence="11 17" id="KW-0472">Membrane</keyword>
<reference evidence="19" key="1">
    <citation type="journal article" date="2023" name="Arch. Microbiol.">
        <title>Desulfoferula mesophilus gen. nov. sp. nov., a mesophilic sulfate-reducing bacterium isolated from a brackish lake sediment.</title>
        <authorList>
            <person name="Watanabe T."/>
            <person name="Yabe T."/>
            <person name="Tsuji J.M."/>
            <person name="Fukui M."/>
        </authorList>
    </citation>
    <scope>NUCLEOTIDE SEQUENCE [LARGE SCALE GENOMIC DNA]</scope>
    <source>
        <strain evidence="19">12FAK</strain>
    </source>
</reference>
<evidence type="ECO:0000256" key="1">
    <source>
        <dbReference type="ARBA" id="ARBA00004141"/>
    </source>
</evidence>
<dbReference type="PROSITE" id="PS00379">
    <property type="entry name" value="CDP_ALCOHOL_P_TRANSF"/>
    <property type="match status" value="1"/>
</dbReference>
<evidence type="ECO:0000256" key="10">
    <source>
        <dbReference type="ARBA" id="ARBA00023098"/>
    </source>
</evidence>
<dbReference type="EC" id="2.7.8.5" evidence="4 15"/>
<dbReference type="PANTHER" id="PTHR14269">
    <property type="entry name" value="CDP-DIACYLGLYCEROL--GLYCEROL-3-PHOSPHATE 3-PHOSPHATIDYLTRANSFERASE-RELATED"/>
    <property type="match status" value="1"/>
</dbReference>
<dbReference type="InterPro" id="IPR004570">
    <property type="entry name" value="Phosphatidylglycerol_P_synth"/>
</dbReference>
<dbReference type="InterPro" id="IPR050324">
    <property type="entry name" value="CDP-alcohol_PTase-I"/>
</dbReference>
<dbReference type="EMBL" id="AP028679">
    <property type="protein sequence ID" value="BEQ14960.1"/>
    <property type="molecule type" value="Genomic_DNA"/>
</dbReference>
<name>A0AAU9EG49_9BACT</name>
<dbReference type="GO" id="GO:0016020">
    <property type="term" value="C:membrane"/>
    <property type="evidence" value="ECO:0007669"/>
    <property type="project" value="UniProtKB-SubCell"/>
</dbReference>
<dbReference type="Gene3D" id="1.20.120.1760">
    <property type="match status" value="1"/>
</dbReference>
<dbReference type="PANTHER" id="PTHR14269:SF62">
    <property type="entry name" value="CDP-DIACYLGLYCEROL--GLYCEROL-3-PHOSPHATE 3-PHOSPHATIDYLTRANSFERASE 1, CHLOROPLASTIC"/>
    <property type="match status" value="1"/>
</dbReference>
<protein>
    <recommendedName>
        <fullName evidence="5 15">CDP-diacylglycerol--glycerol-3-phosphate 3-phosphatidyltransferase</fullName>
        <ecNumber evidence="4 15">2.7.8.5</ecNumber>
    </recommendedName>
</protein>
<dbReference type="GO" id="GO:0046474">
    <property type="term" value="P:glycerophospholipid biosynthetic process"/>
    <property type="evidence" value="ECO:0007669"/>
    <property type="project" value="TreeGrafter"/>
</dbReference>
<evidence type="ECO:0000256" key="13">
    <source>
        <dbReference type="ARBA" id="ARBA00023264"/>
    </source>
</evidence>
<evidence type="ECO:0000256" key="3">
    <source>
        <dbReference type="ARBA" id="ARBA00010441"/>
    </source>
</evidence>
<keyword evidence="10" id="KW-0443">Lipid metabolism</keyword>
<evidence type="ECO:0000256" key="6">
    <source>
        <dbReference type="ARBA" id="ARBA00022516"/>
    </source>
</evidence>
<keyword evidence="6" id="KW-0444">Lipid biosynthesis</keyword>
<keyword evidence="8 17" id="KW-0812">Transmembrane</keyword>
<evidence type="ECO:0000256" key="12">
    <source>
        <dbReference type="ARBA" id="ARBA00023209"/>
    </source>
</evidence>
<comment type="catalytic activity">
    <reaction evidence="14">
        <text>a CDP-1,2-diacyl-sn-glycerol + sn-glycerol 3-phosphate = a 1,2-diacyl-sn-glycero-3-phospho-(1'-sn-glycero-3'-phosphate) + CMP + H(+)</text>
        <dbReference type="Rhea" id="RHEA:12593"/>
        <dbReference type="ChEBI" id="CHEBI:15378"/>
        <dbReference type="ChEBI" id="CHEBI:57597"/>
        <dbReference type="ChEBI" id="CHEBI:58332"/>
        <dbReference type="ChEBI" id="CHEBI:60110"/>
        <dbReference type="ChEBI" id="CHEBI:60377"/>
        <dbReference type="EC" id="2.7.8.5"/>
    </reaction>
</comment>
<dbReference type="InterPro" id="IPR043130">
    <property type="entry name" value="CDP-OH_PTrfase_TM_dom"/>
</dbReference>
<evidence type="ECO:0000313" key="18">
    <source>
        <dbReference type="EMBL" id="BEQ14960.1"/>
    </source>
</evidence>
<dbReference type="Pfam" id="PF01066">
    <property type="entry name" value="CDP-OH_P_transf"/>
    <property type="match status" value="1"/>
</dbReference>
<evidence type="ECO:0000256" key="11">
    <source>
        <dbReference type="ARBA" id="ARBA00023136"/>
    </source>
</evidence>
<dbReference type="GO" id="GO:0008444">
    <property type="term" value="F:CDP-diacylglycerol-glycerol-3-phosphate 3-phosphatidyltransferase activity"/>
    <property type="evidence" value="ECO:0007669"/>
    <property type="project" value="UniProtKB-UniRule"/>
</dbReference>
<keyword evidence="9 17" id="KW-1133">Transmembrane helix</keyword>
<comment type="subcellular location">
    <subcellularLocation>
        <location evidence="1">Membrane</location>
        <topology evidence="1">Multi-pass membrane protein</topology>
    </subcellularLocation>
</comment>
<evidence type="ECO:0000256" key="16">
    <source>
        <dbReference type="RuleBase" id="RU003750"/>
    </source>
</evidence>
<evidence type="ECO:0000256" key="7">
    <source>
        <dbReference type="ARBA" id="ARBA00022679"/>
    </source>
</evidence>
<feature type="transmembrane region" description="Helical" evidence="17">
    <location>
        <begin position="38"/>
        <end position="59"/>
    </location>
</feature>
<feature type="transmembrane region" description="Helical" evidence="17">
    <location>
        <begin position="80"/>
        <end position="104"/>
    </location>
</feature>
<proteinExistence type="inferred from homology"/>
<evidence type="ECO:0000256" key="9">
    <source>
        <dbReference type="ARBA" id="ARBA00022989"/>
    </source>
</evidence>
<keyword evidence="7 16" id="KW-0808">Transferase</keyword>
<gene>
    <name evidence="18" type="primary">pgsA</name>
    <name evidence="18" type="ORF">FAK_20260</name>
</gene>
<keyword evidence="19" id="KW-1185">Reference proteome</keyword>
<evidence type="ECO:0000256" key="14">
    <source>
        <dbReference type="ARBA" id="ARBA00048586"/>
    </source>
</evidence>
<dbReference type="KEGG" id="dmp:FAK_20260"/>
<dbReference type="NCBIfam" id="TIGR00560">
    <property type="entry name" value="pgsA"/>
    <property type="match status" value="1"/>
</dbReference>
<evidence type="ECO:0000313" key="19">
    <source>
        <dbReference type="Proteomes" id="UP001366166"/>
    </source>
</evidence>
<feature type="transmembrane region" description="Helical" evidence="17">
    <location>
        <begin position="157"/>
        <end position="179"/>
    </location>
</feature>